<reference evidence="2 3" key="1">
    <citation type="journal article" date="2017" name="Curr. Biol.">
        <title>The Evolution of Venom by Co-option of Single-Copy Genes.</title>
        <authorList>
            <person name="Martinson E.O."/>
            <person name="Mrinalini"/>
            <person name="Kelkar Y.D."/>
            <person name="Chang C.H."/>
            <person name="Werren J.H."/>
        </authorList>
    </citation>
    <scope>NUCLEOTIDE SEQUENCE [LARGE SCALE GENOMIC DNA]</scope>
    <source>
        <strain evidence="2 3">Alberta</strain>
        <tissue evidence="2">Whole body</tissue>
    </source>
</reference>
<gene>
    <name evidence="2" type="ORF">TSAR_000097</name>
</gene>
<dbReference type="Proteomes" id="UP000215335">
    <property type="component" value="Unassembled WGS sequence"/>
</dbReference>
<evidence type="ECO:0000313" key="3">
    <source>
        <dbReference type="Proteomes" id="UP000215335"/>
    </source>
</evidence>
<feature type="region of interest" description="Disordered" evidence="1">
    <location>
        <begin position="1"/>
        <end position="21"/>
    </location>
</feature>
<accession>A0A232EL65</accession>
<evidence type="ECO:0000256" key="1">
    <source>
        <dbReference type="SAM" id="MobiDB-lite"/>
    </source>
</evidence>
<name>A0A232EL65_9HYME</name>
<dbReference type="EMBL" id="NNAY01003636">
    <property type="protein sequence ID" value="OXU19071.1"/>
    <property type="molecule type" value="Genomic_DNA"/>
</dbReference>
<organism evidence="2 3">
    <name type="scientific">Trichomalopsis sarcophagae</name>
    <dbReference type="NCBI Taxonomy" id="543379"/>
    <lineage>
        <taxon>Eukaryota</taxon>
        <taxon>Metazoa</taxon>
        <taxon>Ecdysozoa</taxon>
        <taxon>Arthropoda</taxon>
        <taxon>Hexapoda</taxon>
        <taxon>Insecta</taxon>
        <taxon>Pterygota</taxon>
        <taxon>Neoptera</taxon>
        <taxon>Endopterygota</taxon>
        <taxon>Hymenoptera</taxon>
        <taxon>Apocrita</taxon>
        <taxon>Proctotrupomorpha</taxon>
        <taxon>Chalcidoidea</taxon>
        <taxon>Pteromalidae</taxon>
        <taxon>Pteromalinae</taxon>
        <taxon>Trichomalopsis</taxon>
    </lineage>
</organism>
<keyword evidence="3" id="KW-1185">Reference proteome</keyword>
<dbReference type="AlphaFoldDB" id="A0A232EL65"/>
<sequence>MSGNVKLTGAREDAEGNQNSSITNNLLNYELPCLTTEYETVEETDTNASEDEFCPHRTKTSARDATYVVAATVQKAGISLEKVSLSKSTIHRKHMIKNQDVKLVVEWDGMLLPIVKGKDVDRLPILVKGDNIDHLLGVRKSVRGTGKN</sequence>
<evidence type="ECO:0000313" key="2">
    <source>
        <dbReference type="EMBL" id="OXU19071.1"/>
    </source>
</evidence>
<dbReference type="STRING" id="543379.A0A232EL65"/>
<protein>
    <submittedName>
        <fullName evidence="2">Uncharacterized protein</fullName>
    </submittedName>
</protein>
<comment type="caution">
    <text evidence="2">The sequence shown here is derived from an EMBL/GenBank/DDBJ whole genome shotgun (WGS) entry which is preliminary data.</text>
</comment>
<proteinExistence type="predicted"/>